<reference evidence="4" key="4">
    <citation type="journal article" date="2015" name="G3 (Bethesda)">
        <title>Genome sequences of three phytopathogenic species of the Magnaporthaceae family of fungi.</title>
        <authorList>
            <person name="Okagaki L.H."/>
            <person name="Nunes C.C."/>
            <person name="Sailsbery J."/>
            <person name="Clay B."/>
            <person name="Brown D."/>
            <person name="John T."/>
            <person name="Oh Y."/>
            <person name="Young N."/>
            <person name="Fitzgerald M."/>
            <person name="Haas B.J."/>
            <person name="Zeng Q."/>
            <person name="Young S."/>
            <person name="Adiconis X."/>
            <person name="Fan L."/>
            <person name="Levin J.Z."/>
            <person name="Mitchell T.K."/>
            <person name="Okubara P.A."/>
            <person name="Farman M.L."/>
            <person name="Kohn L.M."/>
            <person name="Birren B."/>
            <person name="Ma L.-J."/>
            <person name="Dean R.A."/>
        </authorList>
    </citation>
    <scope>NUCLEOTIDE SEQUENCE</scope>
    <source>
        <strain evidence="4">ATCC 64411 / 73-15</strain>
    </source>
</reference>
<reference evidence="3" key="2">
    <citation type="submission" date="2010-05" db="EMBL/GenBank/DDBJ databases">
        <title>The Genome Sequence of Magnaporthe poae strain ATCC 64411.</title>
        <authorList>
            <consortium name="The Broad Institute Genome Sequencing Platform"/>
            <consortium name="Broad Institute Genome Sequencing Center for Infectious Disease"/>
            <person name="Ma L.-J."/>
            <person name="Dead R."/>
            <person name="Young S."/>
            <person name="Zeng Q."/>
            <person name="Koehrsen M."/>
            <person name="Alvarado L."/>
            <person name="Berlin A."/>
            <person name="Chapman S.B."/>
            <person name="Chen Z."/>
            <person name="Freedman E."/>
            <person name="Gellesch M."/>
            <person name="Goldberg J."/>
            <person name="Griggs A."/>
            <person name="Gujja S."/>
            <person name="Heilman E.R."/>
            <person name="Heiman D."/>
            <person name="Hepburn T."/>
            <person name="Howarth C."/>
            <person name="Jen D."/>
            <person name="Larson L."/>
            <person name="Mehta T."/>
            <person name="Neiman D."/>
            <person name="Pearson M."/>
            <person name="Roberts A."/>
            <person name="Saif S."/>
            <person name="Shea T."/>
            <person name="Shenoy N."/>
            <person name="Sisk P."/>
            <person name="Stolte C."/>
            <person name="Sykes S."/>
            <person name="Walk T."/>
            <person name="White J."/>
            <person name="Yandava C."/>
            <person name="Haas B."/>
            <person name="Nusbaum C."/>
            <person name="Birren B."/>
        </authorList>
    </citation>
    <scope>NUCLEOTIDE SEQUENCE</scope>
    <source>
        <strain evidence="3">ATCC 64411</strain>
    </source>
</reference>
<name>A0A0C4DNH4_MAGP6</name>
<proteinExistence type="predicted"/>
<evidence type="ECO:0000313" key="4">
    <source>
        <dbReference type="EnsemblFungi" id="MAPG_01357T0"/>
    </source>
</evidence>
<protein>
    <recommendedName>
        <fullName evidence="6">Chitin-binding type-2 domain-containing protein</fullName>
    </recommendedName>
</protein>
<keyword evidence="2" id="KW-0732">Signal</keyword>
<dbReference type="EMBL" id="GL876966">
    <property type="protein sequence ID" value="KLU82283.1"/>
    <property type="molecule type" value="Genomic_DNA"/>
</dbReference>
<dbReference type="EMBL" id="ADBL01000323">
    <property type="status" value="NOT_ANNOTATED_CDS"/>
    <property type="molecule type" value="Genomic_DNA"/>
</dbReference>
<dbReference type="Proteomes" id="UP000011715">
    <property type="component" value="Unassembled WGS sequence"/>
</dbReference>
<gene>
    <name evidence="3" type="ORF">MAPG_01357</name>
</gene>
<organism evidence="4 5">
    <name type="scientific">Magnaporthiopsis poae (strain ATCC 64411 / 73-15)</name>
    <name type="common">Kentucky bluegrass fungus</name>
    <name type="synonym">Magnaporthe poae</name>
    <dbReference type="NCBI Taxonomy" id="644358"/>
    <lineage>
        <taxon>Eukaryota</taxon>
        <taxon>Fungi</taxon>
        <taxon>Dikarya</taxon>
        <taxon>Ascomycota</taxon>
        <taxon>Pezizomycotina</taxon>
        <taxon>Sordariomycetes</taxon>
        <taxon>Sordariomycetidae</taxon>
        <taxon>Magnaporthales</taxon>
        <taxon>Magnaporthaceae</taxon>
        <taxon>Magnaporthiopsis</taxon>
    </lineage>
</organism>
<reference evidence="3" key="3">
    <citation type="submission" date="2011-03" db="EMBL/GenBank/DDBJ databases">
        <title>Annotation of Magnaporthe poae ATCC 64411.</title>
        <authorList>
            <person name="Ma L.-J."/>
            <person name="Dead R."/>
            <person name="Young S.K."/>
            <person name="Zeng Q."/>
            <person name="Gargeya S."/>
            <person name="Fitzgerald M."/>
            <person name="Haas B."/>
            <person name="Abouelleil A."/>
            <person name="Alvarado L."/>
            <person name="Arachchi H.M."/>
            <person name="Berlin A."/>
            <person name="Brown A."/>
            <person name="Chapman S.B."/>
            <person name="Chen Z."/>
            <person name="Dunbar C."/>
            <person name="Freedman E."/>
            <person name="Gearin G."/>
            <person name="Gellesch M."/>
            <person name="Goldberg J."/>
            <person name="Griggs A."/>
            <person name="Gujja S."/>
            <person name="Heiman D."/>
            <person name="Howarth C."/>
            <person name="Larson L."/>
            <person name="Lui A."/>
            <person name="MacDonald P.J.P."/>
            <person name="Mehta T."/>
            <person name="Montmayeur A."/>
            <person name="Murphy C."/>
            <person name="Neiman D."/>
            <person name="Pearson M."/>
            <person name="Priest M."/>
            <person name="Roberts A."/>
            <person name="Saif S."/>
            <person name="Shea T."/>
            <person name="Shenoy N."/>
            <person name="Sisk P."/>
            <person name="Stolte C."/>
            <person name="Sykes S."/>
            <person name="Yandava C."/>
            <person name="Wortman J."/>
            <person name="Nusbaum C."/>
            <person name="Birren B."/>
        </authorList>
    </citation>
    <scope>NUCLEOTIDE SEQUENCE</scope>
    <source>
        <strain evidence="3">ATCC 64411</strain>
    </source>
</reference>
<reference evidence="5" key="1">
    <citation type="submission" date="2010-05" db="EMBL/GenBank/DDBJ databases">
        <title>The genome sequence of Magnaporthe poae strain ATCC 64411.</title>
        <authorList>
            <person name="Ma L.-J."/>
            <person name="Dead R."/>
            <person name="Young S."/>
            <person name="Zeng Q."/>
            <person name="Koehrsen M."/>
            <person name="Alvarado L."/>
            <person name="Berlin A."/>
            <person name="Chapman S.B."/>
            <person name="Chen Z."/>
            <person name="Freedman E."/>
            <person name="Gellesch M."/>
            <person name="Goldberg J."/>
            <person name="Griggs A."/>
            <person name="Gujja S."/>
            <person name="Heilman E.R."/>
            <person name="Heiman D."/>
            <person name="Hepburn T."/>
            <person name="Howarth C."/>
            <person name="Jen D."/>
            <person name="Larson L."/>
            <person name="Mehta T."/>
            <person name="Neiman D."/>
            <person name="Pearson M."/>
            <person name="Roberts A."/>
            <person name="Saif S."/>
            <person name="Shea T."/>
            <person name="Shenoy N."/>
            <person name="Sisk P."/>
            <person name="Stolte C."/>
            <person name="Sykes S."/>
            <person name="Walk T."/>
            <person name="White J."/>
            <person name="Yandava C."/>
            <person name="Haas B."/>
            <person name="Nusbaum C."/>
            <person name="Birren B."/>
        </authorList>
    </citation>
    <scope>NUCLEOTIDE SEQUENCE [LARGE SCALE GENOMIC DNA]</scope>
    <source>
        <strain evidence="5">ATCC 64411 / 73-15</strain>
    </source>
</reference>
<feature type="signal peptide" evidence="2">
    <location>
        <begin position="1"/>
        <end position="27"/>
    </location>
</feature>
<reference evidence="4" key="5">
    <citation type="submission" date="2015-06" db="UniProtKB">
        <authorList>
            <consortium name="EnsemblFungi"/>
        </authorList>
    </citation>
    <scope>IDENTIFICATION</scope>
    <source>
        <strain evidence="4">ATCC 64411</strain>
    </source>
</reference>
<evidence type="ECO:0000256" key="1">
    <source>
        <dbReference type="SAM" id="MobiDB-lite"/>
    </source>
</evidence>
<sequence length="109" mass="11531">MKTTTTQTLTSSLLLLAAGLLPAISRASPLPGTAAAETEVAAAQDPAGDTLLGPPPMWNIRCPRDLQDYCTPDNKLFYCTVNGELWNQLHASCSKCVCRDASGGRPRVG</sequence>
<keyword evidence="5" id="KW-1185">Reference proteome</keyword>
<dbReference type="EnsemblFungi" id="MAPG_01357T0">
    <property type="protein sequence ID" value="MAPG_01357T0"/>
    <property type="gene ID" value="MAPG_01357"/>
</dbReference>
<dbReference type="AlphaFoldDB" id="A0A0C4DNH4"/>
<evidence type="ECO:0000256" key="2">
    <source>
        <dbReference type="SAM" id="SignalP"/>
    </source>
</evidence>
<dbReference type="VEuPathDB" id="FungiDB:MAPG_01357"/>
<evidence type="ECO:0008006" key="6">
    <source>
        <dbReference type="Google" id="ProtNLM"/>
    </source>
</evidence>
<accession>A0A0C4DNH4</accession>
<feature type="region of interest" description="Disordered" evidence="1">
    <location>
        <begin position="35"/>
        <end position="54"/>
    </location>
</feature>
<evidence type="ECO:0000313" key="5">
    <source>
        <dbReference type="Proteomes" id="UP000011715"/>
    </source>
</evidence>
<feature type="chain" id="PRO_5009385152" description="Chitin-binding type-2 domain-containing protein" evidence="2">
    <location>
        <begin position="28"/>
        <end position="109"/>
    </location>
</feature>
<evidence type="ECO:0000313" key="3">
    <source>
        <dbReference type="EMBL" id="KLU82283.1"/>
    </source>
</evidence>